<keyword evidence="2" id="KW-1185">Reference proteome</keyword>
<dbReference type="RefSeq" id="WP_132679678.1">
    <property type="nucleotide sequence ID" value="NZ_SMKS01000097.1"/>
</dbReference>
<evidence type="ECO:0000313" key="1">
    <source>
        <dbReference type="EMBL" id="TDC99465.1"/>
    </source>
</evidence>
<dbReference type="Proteomes" id="UP000295674">
    <property type="component" value="Unassembled WGS sequence"/>
</dbReference>
<organism evidence="1 2">
    <name type="scientific">Saccharopolyspora terrae</name>
    <dbReference type="NCBI Taxonomy" id="2530384"/>
    <lineage>
        <taxon>Bacteria</taxon>
        <taxon>Bacillati</taxon>
        <taxon>Actinomycetota</taxon>
        <taxon>Actinomycetes</taxon>
        <taxon>Pseudonocardiales</taxon>
        <taxon>Pseudonocardiaceae</taxon>
        <taxon>Saccharopolyspora</taxon>
    </lineage>
</organism>
<reference evidence="1 2" key="1">
    <citation type="submission" date="2019-03" db="EMBL/GenBank/DDBJ databases">
        <title>Draft genome sequences of novel Actinobacteria.</title>
        <authorList>
            <person name="Sahin N."/>
            <person name="Ay H."/>
            <person name="Saygin H."/>
        </authorList>
    </citation>
    <scope>NUCLEOTIDE SEQUENCE [LARGE SCALE GENOMIC DNA]</scope>
    <source>
        <strain evidence="1 2">16K309</strain>
    </source>
</reference>
<evidence type="ECO:0000313" key="2">
    <source>
        <dbReference type="Proteomes" id="UP000295674"/>
    </source>
</evidence>
<dbReference type="AlphaFoldDB" id="A0A4V2Y9D5"/>
<gene>
    <name evidence="1" type="ORF">E1181_29450</name>
</gene>
<proteinExistence type="predicted"/>
<dbReference type="EMBL" id="SMKS01000097">
    <property type="protein sequence ID" value="TDC99465.1"/>
    <property type="molecule type" value="Genomic_DNA"/>
</dbReference>
<sequence>MRDDVGSLVAEPRKCETYDNVGQPYGIHASISYEHDLPNNAVSRLHAFNPSVNTAAAVKRGERT</sequence>
<protein>
    <submittedName>
        <fullName evidence="1">Uncharacterized protein</fullName>
    </submittedName>
</protein>
<comment type="caution">
    <text evidence="1">The sequence shown here is derived from an EMBL/GenBank/DDBJ whole genome shotgun (WGS) entry which is preliminary data.</text>
</comment>
<accession>A0A4V2Y9D5</accession>
<dbReference type="OrthoDB" id="3693654at2"/>
<name>A0A4V2Y9D5_9PSEU</name>